<reference evidence="3" key="1">
    <citation type="submission" date="2024-07" db="EMBL/GenBank/DDBJ databases">
        <title>Two chromosome-level genome assemblies of Korean endemic species Abeliophyllum distichum and Forsythia ovata (Oleaceae).</title>
        <authorList>
            <person name="Jang H."/>
        </authorList>
    </citation>
    <scope>NUCLEOTIDE SEQUENCE [LARGE SCALE GENOMIC DNA]</scope>
</reference>
<evidence type="ECO:0000313" key="3">
    <source>
        <dbReference type="Proteomes" id="UP001604336"/>
    </source>
</evidence>
<sequence length="167" mass="18583">MKKIIEANGFSDENPTLYPFTTILIPLLNEPFSSQSTPGDYNITTSPLPGFSARKRKSNRVLSTAGIVAGGFSLLLVLILILVFLFHKRKICIQPCRESKKAMVFSPKDLIVEIASFDRALKVFKFPEIKKATRNFGSKSRIKGSVYSGVFAGEVLAVKKTERKCKH</sequence>
<dbReference type="PANTHER" id="PTHR45927:SF7">
    <property type="entry name" value="LYSM-DOMAIN RECEPTOR-LIKE KINASE"/>
    <property type="match status" value="1"/>
</dbReference>
<feature type="transmembrane region" description="Helical" evidence="1">
    <location>
        <begin position="61"/>
        <end position="86"/>
    </location>
</feature>
<organism evidence="2 3">
    <name type="scientific">Abeliophyllum distichum</name>
    <dbReference type="NCBI Taxonomy" id="126358"/>
    <lineage>
        <taxon>Eukaryota</taxon>
        <taxon>Viridiplantae</taxon>
        <taxon>Streptophyta</taxon>
        <taxon>Embryophyta</taxon>
        <taxon>Tracheophyta</taxon>
        <taxon>Spermatophyta</taxon>
        <taxon>Magnoliopsida</taxon>
        <taxon>eudicotyledons</taxon>
        <taxon>Gunneridae</taxon>
        <taxon>Pentapetalae</taxon>
        <taxon>asterids</taxon>
        <taxon>lamiids</taxon>
        <taxon>Lamiales</taxon>
        <taxon>Oleaceae</taxon>
        <taxon>Forsythieae</taxon>
        <taxon>Abeliophyllum</taxon>
    </lineage>
</organism>
<comment type="caution">
    <text evidence="2">The sequence shown here is derived from an EMBL/GenBank/DDBJ whole genome shotgun (WGS) entry which is preliminary data.</text>
</comment>
<dbReference type="Proteomes" id="UP001604336">
    <property type="component" value="Unassembled WGS sequence"/>
</dbReference>
<dbReference type="AlphaFoldDB" id="A0ABD1SV44"/>
<evidence type="ECO:0000256" key="1">
    <source>
        <dbReference type="SAM" id="Phobius"/>
    </source>
</evidence>
<dbReference type="EMBL" id="JBFOLK010000006">
    <property type="protein sequence ID" value="KAL2504134.1"/>
    <property type="molecule type" value="Genomic_DNA"/>
</dbReference>
<keyword evidence="3" id="KW-1185">Reference proteome</keyword>
<protein>
    <submittedName>
        <fullName evidence="2">Protein LYK5-like</fullName>
    </submittedName>
</protein>
<keyword evidence="1" id="KW-0812">Transmembrane</keyword>
<dbReference type="PANTHER" id="PTHR45927">
    <property type="entry name" value="LYSM-DOMAIN RECEPTOR-LIKE KINASE-RELATED"/>
    <property type="match status" value="1"/>
</dbReference>
<keyword evidence="1" id="KW-0472">Membrane</keyword>
<dbReference type="InterPro" id="IPR052611">
    <property type="entry name" value="Plant_RLK_LysM"/>
</dbReference>
<keyword evidence="1" id="KW-1133">Transmembrane helix</keyword>
<gene>
    <name evidence="2" type="ORF">Adt_19755</name>
</gene>
<evidence type="ECO:0000313" key="2">
    <source>
        <dbReference type="EMBL" id="KAL2504134.1"/>
    </source>
</evidence>
<proteinExistence type="predicted"/>
<accession>A0ABD1SV44</accession>
<name>A0ABD1SV44_9LAMI</name>